<dbReference type="EC" id="1.8.1.9" evidence="2"/>
<dbReference type="Pfam" id="PF00085">
    <property type="entry name" value="Thioredoxin"/>
    <property type="match status" value="1"/>
</dbReference>
<keyword evidence="3" id="KW-1185">Reference proteome</keyword>
<dbReference type="GO" id="GO:0004791">
    <property type="term" value="F:thioredoxin-disulfide reductase (NADPH) activity"/>
    <property type="evidence" value="ECO:0007669"/>
    <property type="project" value="UniProtKB-EC"/>
</dbReference>
<dbReference type="PANTHER" id="PTHR10438:SF468">
    <property type="entry name" value="THIOREDOXIN-1-RELATED"/>
    <property type="match status" value="1"/>
</dbReference>
<evidence type="ECO:0000313" key="2">
    <source>
        <dbReference type="EMBL" id="CAG5092818.1"/>
    </source>
</evidence>
<dbReference type="InterPro" id="IPR036249">
    <property type="entry name" value="Thioredoxin-like_sf"/>
</dbReference>
<dbReference type="RefSeq" id="WP_213486721.1">
    <property type="nucleotide sequence ID" value="NZ_CAJRAY010000097.1"/>
</dbReference>
<dbReference type="Proteomes" id="UP000681526">
    <property type="component" value="Unassembled WGS sequence"/>
</dbReference>
<sequence length="117" mass="13550">MDKAADAADFRSRIGRDVLTVAVFKADWCPDCRFLDLFMADIEEAFRDRIEFLEVDRDELLDLFIELDIYGIPSFVAFRGGREIVRFVSKLRKSRPEIERFLDRAIQVDAALSGWNG</sequence>
<dbReference type="EMBL" id="CAJRAY010000097">
    <property type="protein sequence ID" value="CAG5092818.1"/>
    <property type="molecule type" value="Genomic_DNA"/>
</dbReference>
<protein>
    <submittedName>
        <fullName evidence="2">Thioredoxin-like protein YdbP, Thiol-disulfide oxidoreductase-like protein</fullName>
        <ecNumber evidence="2">1.8.1.9</ecNumber>
    </submittedName>
</protein>
<feature type="domain" description="Thioredoxin" evidence="1">
    <location>
        <begin position="1"/>
        <end position="107"/>
    </location>
</feature>
<evidence type="ECO:0000259" key="1">
    <source>
        <dbReference type="PROSITE" id="PS51352"/>
    </source>
</evidence>
<dbReference type="PANTHER" id="PTHR10438">
    <property type="entry name" value="THIOREDOXIN"/>
    <property type="match status" value="1"/>
</dbReference>
<dbReference type="CDD" id="cd02947">
    <property type="entry name" value="TRX_family"/>
    <property type="match status" value="1"/>
</dbReference>
<name>A0ABM8V949_THEXY</name>
<dbReference type="Gene3D" id="3.40.30.10">
    <property type="entry name" value="Glutaredoxin"/>
    <property type="match status" value="1"/>
</dbReference>
<keyword evidence="2" id="KW-0560">Oxidoreductase</keyword>
<dbReference type="PROSITE" id="PS51352">
    <property type="entry name" value="THIOREDOXIN_2"/>
    <property type="match status" value="1"/>
</dbReference>
<dbReference type="InterPro" id="IPR050620">
    <property type="entry name" value="Thioredoxin_H-type-like"/>
</dbReference>
<reference evidence="2 3" key="1">
    <citation type="submission" date="2021-04" db="EMBL/GenBank/DDBJ databases">
        <authorList>
            <person name="Rakotoarivonina H."/>
        </authorList>
    </citation>
    <scope>NUCLEOTIDE SEQUENCE [LARGE SCALE GENOMIC DNA]</scope>
    <source>
        <strain evidence="2 3">XE</strain>
    </source>
</reference>
<proteinExistence type="predicted"/>
<evidence type="ECO:0000313" key="3">
    <source>
        <dbReference type="Proteomes" id="UP000681526"/>
    </source>
</evidence>
<accession>A0ABM8V949</accession>
<organism evidence="2 3">
    <name type="scientific">Thermobacillus xylanilyticus</name>
    <dbReference type="NCBI Taxonomy" id="76633"/>
    <lineage>
        <taxon>Bacteria</taxon>
        <taxon>Bacillati</taxon>
        <taxon>Bacillota</taxon>
        <taxon>Bacilli</taxon>
        <taxon>Bacillales</taxon>
        <taxon>Paenibacillaceae</taxon>
        <taxon>Thermobacillus</taxon>
    </lineage>
</organism>
<dbReference type="SUPFAM" id="SSF52833">
    <property type="entry name" value="Thioredoxin-like"/>
    <property type="match status" value="1"/>
</dbReference>
<comment type="caution">
    <text evidence="2">The sequence shown here is derived from an EMBL/GenBank/DDBJ whole genome shotgun (WGS) entry which is preliminary data.</text>
</comment>
<dbReference type="InterPro" id="IPR013766">
    <property type="entry name" value="Thioredoxin_domain"/>
</dbReference>
<gene>
    <name evidence="2" type="primary">txxe 3751-ydbP</name>
    <name evidence="2" type="ORF">TXXE_18835</name>
</gene>